<organism evidence="1 2">
    <name type="scientific">Plectonema radiosum NIES-515</name>
    <dbReference type="NCBI Taxonomy" id="2986073"/>
    <lineage>
        <taxon>Bacteria</taxon>
        <taxon>Bacillati</taxon>
        <taxon>Cyanobacteriota</taxon>
        <taxon>Cyanophyceae</taxon>
        <taxon>Oscillatoriophycideae</taxon>
        <taxon>Oscillatoriales</taxon>
        <taxon>Microcoleaceae</taxon>
        <taxon>Plectonema</taxon>
    </lineage>
</organism>
<evidence type="ECO:0000313" key="2">
    <source>
        <dbReference type="Proteomes" id="UP001526143"/>
    </source>
</evidence>
<dbReference type="RefSeq" id="WP_263744657.1">
    <property type="nucleotide sequence ID" value="NZ_JAOWRF010000096.1"/>
</dbReference>
<name>A0ABT3AVJ9_9CYAN</name>
<dbReference type="Proteomes" id="UP001526143">
    <property type="component" value="Unassembled WGS sequence"/>
</dbReference>
<sequence>MADLKELINELPNLADSLKLSVGDANDISQQVAHISNVQDKLKQIQEEIEEELGWEKFKNQAMGVLPFLGTVASVFIPGGFLVDVAIGAGAGFIAEKFDNSETELTLNDLQLKIEDWVNWGEWLKETAEYILSDSEVINKINSQIKKSSLPTQFQIVDESLMINLAFGEPKIIQQQIRQIIQAQKDLLQVQQRLNDVINYIENGQDILKILVGISAFFGKSGFALEWFDDEHGLIISSNGQFKALADVIDECAFLKEKTTALIVHGNTFRGQAEQALKNLENQKKKVEAPKTQTIIVPQTLEQRSKKSANIKQSILVIASSLAILGFGGWMCRDKFPQLQLQSLSFNQEGNVVTNLQSAQKLGMEAAVMVQNPPHPIVVWQQALLKWQQAINLLESVSEGTSVSAQAHKQLANYRVNHHAISQRLMTESKAAANLESAQKLAMEAAVMVQNPPHPTEVWQQAFFKWQQAINLLEAIPEGTFASEKAKEKLSVYKTNYAAIATRLKY</sequence>
<comment type="caution">
    <text evidence="1">The sequence shown here is derived from an EMBL/GenBank/DDBJ whole genome shotgun (WGS) entry which is preliminary data.</text>
</comment>
<gene>
    <name evidence="1" type="ORF">OGM63_06365</name>
</gene>
<proteinExistence type="predicted"/>
<dbReference type="EMBL" id="JAOWRF010000096">
    <property type="protein sequence ID" value="MCV3213151.1"/>
    <property type="molecule type" value="Genomic_DNA"/>
</dbReference>
<accession>A0ABT3AVJ9</accession>
<reference evidence="1 2" key="1">
    <citation type="submission" date="2022-10" db="EMBL/GenBank/DDBJ databases">
        <title>Identification of biosynthetic pathway for the production of the potent trypsin inhibitor radiosumin.</title>
        <authorList>
            <person name="Fewer D.P."/>
            <person name="Delbaje E."/>
            <person name="Ouyang X."/>
            <person name="Agostino P.D."/>
            <person name="Wahlsten M."/>
            <person name="Jokela J."/>
            <person name="Permi P."/>
            <person name="Haapaniemi E."/>
            <person name="Koistinen H."/>
        </authorList>
    </citation>
    <scope>NUCLEOTIDE SEQUENCE [LARGE SCALE GENOMIC DNA]</scope>
    <source>
        <strain evidence="1 2">NIES-515</strain>
    </source>
</reference>
<protein>
    <submittedName>
        <fullName evidence="1">Uncharacterized protein</fullName>
    </submittedName>
</protein>
<keyword evidence="2" id="KW-1185">Reference proteome</keyword>
<evidence type="ECO:0000313" key="1">
    <source>
        <dbReference type="EMBL" id="MCV3213151.1"/>
    </source>
</evidence>